<evidence type="ECO:0000256" key="3">
    <source>
        <dbReference type="ARBA" id="ARBA00022989"/>
    </source>
</evidence>
<dbReference type="Proteomes" id="UP000177230">
    <property type="component" value="Unassembled WGS sequence"/>
</dbReference>
<gene>
    <name evidence="7" type="ORF">A2024_05290</name>
</gene>
<dbReference type="InterPro" id="IPR007016">
    <property type="entry name" value="O-antigen_ligase-rel_domated"/>
</dbReference>
<dbReference type="PANTHER" id="PTHR37422:SF13">
    <property type="entry name" value="LIPOPOLYSACCHARIDE BIOSYNTHESIS PROTEIN PA4999-RELATED"/>
    <property type="match status" value="1"/>
</dbReference>
<feature type="transmembrane region" description="Helical" evidence="5">
    <location>
        <begin position="273"/>
        <end position="292"/>
    </location>
</feature>
<reference evidence="7 8" key="1">
    <citation type="journal article" date="2016" name="Nat. Commun.">
        <title>Thousands of microbial genomes shed light on interconnected biogeochemical processes in an aquifer system.</title>
        <authorList>
            <person name="Anantharaman K."/>
            <person name="Brown C.T."/>
            <person name="Hug L.A."/>
            <person name="Sharon I."/>
            <person name="Castelle C.J."/>
            <person name="Probst A.J."/>
            <person name="Thomas B.C."/>
            <person name="Singh A."/>
            <person name="Wilkins M.J."/>
            <person name="Karaoz U."/>
            <person name="Brodie E.L."/>
            <person name="Williams K.H."/>
            <person name="Hubbard S.S."/>
            <person name="Banfield J.F."/>
        </authorList>
    </citation>
    <scope>NUCLEOTIDE SEQUENCE [LARGE SCALE GENOMIC DNA]</scope>
</reference>
<evidence type="ECO:0000313" key="8">
    <source>
        <dbReference type="Proteomes" id="UP000177230"/>
    </source>
</evidence>
<feature type="transmembrane region" description="Helical" evidence="5">
    <location>
        <begin position="355"/>
        <end position="378"/>
    </location>
</feature>
<feature type="transmembrane region" description="Helical" evidence="5">
    <location>
        <begin position="89"/>
        <end position="106"/>
    </location>
</feature>
<feature type="transmembrane region" description="Helical" evidence="5">
    <location>
        <begin position="118"/>
        <end position="135"/>
    </location>
</feature>
<dbReference type="AlphaFoldDB" id="A0A1F5RG39"/>
<feature type="transmembrane region" description="Helical" evidence="5">
    <location>
        <begin position="232"/>
        <end position="261"/>
    </location>
</feature>
<feature type="transmembrane region" description="Helical" evidence="5">
    <location>
        <begin position="20"/>
        <end position="49"/>
    </location>
</feature>
<feature type="transmembrane region" description="Helical" evidence="5">
    <location>
        <begin position="420"/>
        <end position="436"/>
    </location>
</feature>
<evidence type="ECO:0000256" key="4">
    <source>
        <dbReference type="ARBA" id="ARBA00023136"/>
    </source>
</evidence>
<evidence type="ECO:0000259" key="6">
    <source>
        <dbReference type="Pfam" id="PF04932"/>
    </source>
</evidence>
<feature type="transmembrane region" description="Helical" evidence="5">
    <location>
        <begin position="141"/>
        <end position="162"/>
    </location>
</feature>
<evidence type="ECO:0000256" key="1">
    <source>
        <dbReference type="ARBA" id="ARBA00004141"/>
    </source>
</evidence>
<feature type="transmembrane region" description="Helical" evidence="5">
    <location>
        <begin position="398"/>
        <end position="414"/>
    </location>
</feature>
<feature type="transmembrane region" description="Helical" evidence="5">
    <location>
        <begin position="202"/>
        <end position="220"/>
    </location>
</feature>
<evidence type="ECO:0000256" key="2">
    <source>
        <dbReference type="ARBA" id="ARBA00022692"/>
    </source>
</evidence>
<comment type="caution">
    <text evidence="7">The sequence shown here is derived from an EMBL/GenBank/DDBJ whole genome shotgun (WGS) entry which is preliminary data.</text>
</comment>
<dbReference type="PANTHER" id="PTHR37422">
    <property type="entry name" value="TEICHURONIC ACID BIOSYNTHESIS PROTEIN TUAE"/>
    <property type="match status" value="1"/>
</dbReference>
<accession>A0A1F5RG39</accession>
<organism evidence="7 8">
    <name type="scientific">Candidatus Edwardsbacteria bacterium GWF2_54_11</name>
    <dbReference type="NCBI Taxonomy" id="1817851"/>
    <lineage>
        <taxon>Bacteria</taxon>
        <taxon>Candidatus Edwardsiibacteriota</taxon>
    </lineage>
</organism>
<feature type="transmembrane region" description="Helical" evidence="5">
    <location>
        <begin position="61"/>
        <end position="77"/>
    </location>
</feature>
<keyword evidence="2 5" id="KW-0812">Transmembrane</keyword>
<dbReference type="EMBL" id="MFFM01000019">
    <property type="protein sequence ID" value="OGF13399.1"/>
    <property type="molecule type" value="Genomic_DNA"/>
</dbReference>
<feature type="transmembrane region" description="Helical" evidence="5">
    <location>
        <begin position="171"/>
        <end position="190"/>
    </location>
</feature>
<dbReference type="Pfam" id="PF04932">
    <property type="entry name" value="Wzy_C"/>
    <property type="match status" value="1"/>
</dbReference>
<dbReference type="GO" id="GO:0016020">
    <property type="term" value="C:membrane"/>
    <property type="evidence" value="ECO:0007669"/>
    <property type="project" value="UniProtKB-SubCell"/>
</dbReference>
<protein>
    <recommendedName>
        <fullName evidence="6">O-antigen ligase-related domain-containing protein</fullName>
    </recommendedName>
</protein>
<name>A0A1F5RG39_9BACT</name>
<comment type="subcellular location">
    <subcellularLocation>
        <location evidence="1">Membrane</location>
        <topology evidence="1">Multi-pass membrane protein</topology>
    </subcellularLocation>
</comment>
<evidence type="ECO:0000313" key="7">
    <source>
        <dbReference type="EMBL" id="OGF13399.1"/>
    </source>
</evidence>
<sequence length="451" mass="49853">MIIDLRNINPNVILKRQPSAAIAYLVLFGVTAWFVWRFGAIALGSLVILSFFTYLAIKKPFYILLVTLATIFFPANFEQALGQTFPITPTRIFGLMLLLAIATHFNRSRWQNLKSNRTTAIAVVLVLWGAFTDLVSYPEYIGTFIIDTIPSLIVLAAVVLFVENREELNKVLAVIMLACLVTAVSGFVIYSKGRMSGLTGNANALAYNCIIGLTLALSFLKKPVLSLKNTLLTGFAGMFLLAFGFAASRSASIGLLVAAFILLRNFIKKPSTLILIFSLFVLFLYIAPEIFWQRFQYIPLPGHAVYSSVQSETGIRAWMYRRGWELFLASPLWGWGAFSFPKVNGSLIPYVMHSWYLGMLCEQGIIGLALYLAFFTTIYKNIKTSIKVNTVTTDSSRYLLALAIGLAVAGIFGSGPLDKLIFIMAGISVVLANISARETIKETDSTIDDTK</sequence>
<feature type="domain" description="O-antigen ligase-related" evidence="6">
    <location>
        <begin position="239"/>
        <end position="372"/>
    </location>
</feature>
<keyword evidence="4 5" id="KW-0472">Membrane</keyword>
<dbReference type="InterPro" id="IPR051533">
    <property type="entry name" value="WaaL-like"/>
</dbReference>
<keyword evidence="3 5" id="KW-1133">Transmembrane helix</keyword>
<evidence type="ECO:0000256" key="5">
    <source>
        <dbReference type="SAM" id="Phobius"/>
    </source>
</evidence>
<proteinExistence type="predicted"/>
<feature type="transmembrane region" description="Helical" evidence="5">
    <location>
        <begin position="326"/>
        <end position="343"/>
    </location>
</feature>